<dbReference type="Pfam" id="PF13557">
    <property type="entry name" value="Phenol_MetA_deg"/>
    <property type="match status" value="1"/>
</dbReference>
<evidence type="ECO:0000256" key="1">
    <source>
        <dbReference type="SAM" id="SignalP"/>
    </source>
</evidence>
<accession>A0A2S0RER2</accession>
<feature type="signal peptide" evidence="1">
    <location>
        <begin position="1"/>
        <end position="17"/>
    </location>
</feature>
<dbReference type="EMBL" id="CP028811">
    <property type="protein sequence ID" value="AWA29202.1"/>
    <property type="molecule type" value="Genomic_DNA"/>
</dbReference>
<sequence>MKKFSLILLMLPLGLLAQLVQPIQTDRPDQTETPALVPKGMFQMENGFSYEKANADAQAVTAPSSLIKFGVNDHFELRLILEFEFREEFDQKVSGLNPVLIGFKTRLAEEQGIVPKTSFIAHLAIPDLASKEMKATFYAPEFRFTMQHTLSDRLSLGYNLGAEWDGETPEPTFIYTLTTGISLSGKAGCYVELYGFSPQKSRPDHRCDGGFTYLLSNDMMVDVSAGIGISENAPDYYAAVGFSFRL</sequence>
<keyword evidence="1" id="KW-0732">Signal</keyword>
<dbReference type="OrthoDB" id="1014491at2"/>
<protein>
    <submittedName>
        <fullName evidence="2">Transporter</fullName>
    </submittedName>
</protein>
<dbReference type="InterPro" id="IPR025737">
    <property type="entry name" value="FApF"/>
</dbReference>
<dbReference type="AlphaFoldDB" id="A0A2S0RER2"/>
<reference evidence="2 3" key="1">
    <citation type="submission" date="2018-04" db="EMBL/GenBank/DDBJ databases">
        <title>Genome sequencing of Flavobacterium sp. HYN0048.</title>
        <authorList>
            <person name="Yi H."/>
            <person name="Baek C."/>
        </authorList>
    </citation>
    <scope>NUCLEOTIDE SEQUENCE [LARGE SCALE GENOMIC DNA]</scope>
    <source>
        <strain evidence="2 3">HYN0048</strain>
    </source>
</reference>
<name>A0A2S0RER2_9FLAO</name>
<evidence type="ECO:0000313" key="3">
    <source>
        <dbReference type="Proteomes" id="UP000244193"/>
    </source>
</evidence>
<dbReference type="Proteomes" id="UP000244193">
    <property type="component" value="Chromosome"/>
</dbReference>
<organism evidence="2 3">
    <name type="scientific">Flavobacterium magnum</name>
    <dbReference type="NCBI Taxonomy" id="2162713"/>
    <lineage>
        <taxon>Bacteria</taxon>
        <taxon>Pseudomonadati</taxon>
        <taxon>Bacteroidota</taxon>
        <taxon>Flavobacteriia</taxon>
        <taxon>Flavobacteriales</taxon>
        <taxon>Flavobacteriaceae</taxon>
        <taxon>Flavobacterium</taxon>
    </lineage>
</organism>
<evidence type="ECO:0000313" key="2">
    <source>
        <dbReference type="EMBL" id="AWA29202.1"/>
    </source>
</evidence>
<dbReference type="KEGG" id="fmg:HYN48_03360"/>
<keyword evidence="3" id="KW-1185">Reference proteome</keyword>
<proteinExistence type="predicted"/>
<feature type="chain" id="PRO_5015738713" evidence="1">
    <location>
        <begin position="18"/>
        <end position="246"/>
    </location>
</feature>
<gene>
    <name evidence="2" type="ORF">HYN48_03360</name>
</gene>
<dbReference type="RefSeq" id="WP_108369787.1">
    <property type="nucleotide sequence ID" value="NZ_CP028811.1"/>
</dbReference>